<reference evidence="2 3" key="1">
    <citation type="submission" date="2021-01" db="EMBL/GenBank/DDBJ databases">
        <title>Whole genome shotgun sequence of Actinoplanes deccanensis NBRC 13994.</title>
        <authorList>
            <person name="Komaki H."/>
            <person name="Tamura T."/>
        </authorList>
    </citation>
    <scope>NUCLEOTIDE SEQUENCE [LARGE SCALE GENOMIC DNA]</scope>
    <source>
        <strain evidence="2 3">NBRC 13994</strain>
    </source>
</reference>
<comment type="caution">
    <text evidence="2">The sequence shown here is derived from an EMBL/GenBank/DDBJ whole genome shotgun (WGS) entry which is preliminary data.</text>
</comment>
<gene>
    <name evidence="2" type="ORF">Ade02nite_57170</name>
</gene>
<protein>
    <recommendedName>
        <fullName evidence="1">Methyltransferase type 11 domain-containing protein</fullName>
    </recommendedName>
</protein>
<dbReference type="EMBL" id="BOMI01000114">
    <property type="protein sequence ID" value="GID77076.1"/>
    <property type="molecule type" value="Genomic_DNA"/>
</dbReference>
<proteinExistence type="predicted"/>
<evidence type="ECO:0000313" key="3">
    <source>
        <dbReference type="Proteomes" id="UP000609879"/>
    </source>
</evidence>
<dbReference type="Pfam" id="PF08241">
    <property type="entry name" value="Methyltransf_11"/>
    <property type="match status" value="1"/>
</dbReference>
<dbReference type="InterPro" id="IPR013216">
    <property type="entry name" value="Methyltransf_11"/>
</dbReference>
<dbReference type="SUPFAM" id="SSF53335">
    <property type="entry name" value="S-adenosyl-L-methionine-dependent methyltransferases"/>
    <property type="match status" value="1"/>
</dbReference>
<dbReference type="CDD" id="cd02440">
    <property type="entry name" value="AdoMet_MTases"/>
    <property type="match status" value="1"/>
</dbReference>
<keyword evidence="3" id="KW-1185">Reference proteome</keyword>
<dbReference type="Gene3D" id="3.40.50.150">
    <property type="entry name" value="Vaccinia Virus protein VP39"/>
    <property type="match status" value="1"/>
</dbReference>
<accession>A0ABQ3YAP8</accession>
<dbReference type="InterPro" id="IPR029063">
    <property type="entry name" value="SAM-dependent_MTases_sf"/>
</dbReference>
<evidence type="ECO:0000313" key="2">
    <source>
        <dbReference type="EMBL" id="GID77076.1"/>
    </source>
</evidence>
<evidence type="ECO:0000259" key="1">
    <source>
        <dbReference type="Pfam" id="PF08241"/>
    </source>
</evidence>
<dbReference type="PANTHER" id="PTHR43861">
    <property type="entry name" value="TRANS-ACONITATE 2-METHYLTRANSFERASE-RELATED"/>
    <property type="match status" value="1"/>
</dbReference>
<feature type="domain" description="Methyltransferase type 11" evidence="1">
    <location>
        <begin position="41"/>
        <end position="134"/>
    </location>
</feature>
<sequence>MVMARYDAVADFYDAGFSDPDDPVLRSLLELAGPVSGLRVLDLACGHGRVSRELAARGAEVTGVDVSAALLAKARELGPPAVHYVLADAARMDVLPAGAFDTVVCNFGLSDIDDLDGALAEVGRLLRAGGSFVFSILHPCFAGTAEVAGSWPFGSAYADERFWITDNERATLRRQVGANHRRLATYVNTLSRHGLGVTAMAEPPAPAQWGDSPAARMPVFLVARCVK</sequence>
<dbReference type="PANTHER" id="PTHR43861:SF1">
    <property type="entry name" value="TRANS-ACONITATE 2-METHYLTRANSFERASE"/>
    <property type="match status" value="1"/>
</dbReference>
<dbReference type="Proteomes" id="UP000609879">
    <property type="component" value="Unassembled WGS sequence"/>
</dbReference>
<organism evidence="2 3">
    <name type="scientific">Paractinoplanes deccanensis</name>
    <dbReference type="NCBI Taxonomy" id="113561"/>
    <lineage>
        <taxon>Bacteria</taxon>
        <taxon>Bacillati</taxon>
        <taxon>Actinomycetota</taxon>
        <taxon>Actinomycetes</taxon>
        <taxon>Micromonosporales</taxon>
        <taxon>Micromonosporaceae</taxon>
        <taxon>Paractinoplanes</taxon>
    </lineage>
</organism>
<name>A0ABQ3YAP8_9ACTN</name>